<dbReference type="AlphaFoldDB" id="A0A8J7LYB9"/>
<dbReference type="Proteomes" id="UP000610931">
    <property type="component" value="Unassembled WGS sequence"/>
</dbReference>
<dbReference type="InterPro" id="IPR036583">
    <property type="entry name" value="23S_rRNA_IVS_sf"/>
</dbReference>
<dbReference type="RefSeq" id="WP_199114906.1">
    <property type="nucleotide sequence ID" value="NZ_JAELVQ010000009.1"/>
</dbReference>
<dbReference type="CDD" id="cd16377">
    <property type="entry name" value="23S_rRNA_IVP_like"/>
    <property type="match status" value="1"/>
</dbReference>
<evidence type="ECO:0000313" key="2">
    <source>
        <dbReference type="Proteomes" id="UP000610931"/>
    </source>
</evidence>
<gene>
    <name evidence="1" type="ORF">JF259_08570</name>
</gene>
<keyword evidence="2" id="KW-1185">Reference proteome</keyword>
<protein>
    <submittedName>
        <fullName evidence="1">Four helix bundle protein</fullName>
    </submittedName>
</protein>
<dbReference type="PANTHER" id="PTHR38471">
    <property type="entry name" value="FOUR HELIX BUNDLE PROTEIN"/>
    <property type="match status" value="1"/>
</dbReference>
<proteinExistence type="predicted"/>
<accession>A0A8J7LYB9</accession>
<dbReference type="SUPFAM" id="SSF158446">
    <property type="entry name" value="IVS-encoded protein-like"/>
    <property type="match status" value="1"/>
</dbReference>
<reference evidence="1" key="1">
    <citation type="submission" date="2020-12" db="EMBL/GenBank/DDBJ databases">
        <title>Snuella sp. nov., isolated from sediment in Incheon.</title>
        <authorList>
            <person name="Kim W."/>
        </authorList>
    </citation>
    <scope>NUCLEOTIDE SEQUENCE</scope>
    <source>
        <strain evidence="1">CAU 1569</strain>
    </source>
</reference>
<dbReference type="NCBIfam" id="TIGR02436">
    <property type="entry name" value="four helix bundle protein"/>
    <property type="match status" value="1"/>
</dbReference>
<dbReference type="Gene3D" id="1.20.1440.60">
    <property type="entry name" value="23S rRNA-intervening sequence"/>
    <property type="match status" value="1"/>
</dbReference>
<comment type="caution">
    <text evidence="1">The sequence shown here is derived from an EMBL/GenBank/DDBJ whole genome shotgun (WGS) entry which is preliminary data.</text>
</comment>
<organism evidence="1 2">
    <name type="scientific">Snuella sedimenti</name>
    <dbReference type="NCBI Taxonomy" id="2798802"/>
    <lineage>
        <taxon>Bacteria</taxon>
        <taxon>Pseudomonadati</taxon>
        <taxon>Bacteroidota</taxon>
        <taxon>Flavobacteriia</taxon>
        <taxon>Flavobacteriales</taxon>
        <taxon>Flavobacteriaceae</taxon>
        <taxon>Snuella</taxon>
    </lineage>
</organism>
<dbReference type="Pfam" id="PF05635">
    <property type="entry name" value="23S_rRNA_IVP"/>
    <property type="match status" value="1"/>
</dbReference>
<sequence>MVTEIYVITKTFPKEEQFSLVSQMRRAAVSIPSNIAEGAARRGNKEFKQFLYIALGSLAELETQLMIAENFNYIDSQKETSEALIYIRRMRSKLIESL</sequence>
<evidence type="ECO:0000313" key="1">
    <source>
        <dbReference type="EMBL" id="MBJ6368141.1"/>
    </source>
</evidence>
<dbReference type="EMBL" id="JAELVQ010000009">
    <property type="protein sequence ID" value="MBJ6368141.1"/>
    <property type="molecule type" value="Genomic_DNA"/>
</dbReference>
<dbReference type="InterPro" id="IPR012657">
    <property type="entry name" value="23S_rRNA-intervening_sequence"/>
</dbReference>
<dbReference type="PANTHER" id="PTHR38471:SF2">
    <property type="entry name" value="FOUR HELIX BUNDLE PROTEIN"/>
    <property type="match status" value="1"/>
</dbReference>
<name>A0A8J7LYB9_9FLAO</name>